<dbReference type="AlphaFoldDB" id="A0A7N0USI4"/>
<sequence>MESFFYQGRPGEATSSWAWLPQKPSDFVPYSEQGAGCLNVDSGEGMRSKNVKKRVVEMLRKKWLEPTVLQKHKERSFRRMVNERLRRQSHREGYTGLHAILPIGTKCDKVSITEAAISEIIKTRRGLEGHQRRNRELNEKLAAAIAMRGKVVGTSKVRIRVGNPTSGIHSMLEVLHCLKGLGSDIRRMQSHFSVTEFSAELEIHSQIAEDEVEKAVQTTLIRVEEKLLRQQSSMP</sequence>
<dbReference type="Proteomes" id="UP000594263">
    <property type="component" value="Unplaced"/>
</dbReference>
<dbReference type="EnsemblPlants" id="Kaladp0082s0169.1.v1.1">
    <property type="protein sequence ID" value="Kaladp0082s0169.1.v1.1"/>
    <property type="gene ID" value="Kaladp0082s0169.v1.1"/>
</dbReference>
<evidence type="ECO:0000256" key="2">
    <source>
        <dbReference type="ARBA" id="ARBA00023015"/>
    </source>
</evidence>
<dbReference type="GO" id="GO:0046983">
    <property type="term" value="F:protein dimerization activity"/>
    <property type="evidence" value="ECO:0007669"/>
    <property type="project" value="InterPro"/>
</dbReference>
<keyword evidence="7" id="KW-1185">Reference proteome</keyword>
<keyword evidence="4" id="KW-0539">Nucleus</keyword>
<dbReference type="PROSITE" id="PS50888">
    <property type="entry name" value="BHLH"/>
    <property type="match status" value="1"/>
</dbReference>
<reference evidence="6" key="1">
    <citation type="submission" date="2021-01" db="UniProtKB">
        <authorList>
            <consortium name="EnsemblPlants"/>
        </authorList>
    </citation>
    <scope>IDENTIFICATION</scope>
</reference>
<dbReference type="InterPro" id="IPR044658">
    <property type="entry name" value="bHLH92/bHLH041-like"/>
</dbReference>
<evidence type="ECO:0000313" key="6">
    <source>
        <dbReference type="EnsemblPlants" id="Kaladp0082s0169.1.v1.1"/>
    </source>
</evidence>
<dbReference type="SUPFAM" id="SSF47459">
    <property type="entry name" value="HLH, helix-loop-helix DNA-binding domain"/>
    <property type="match status" value="1"/>
</dbReference>
<protein>
    <recommendedName>
        <fullName evidence="5">BHLH domain-containing protein</fullName>
    </recommendedName>
</protein>
<proteinExistence type="predicted"/>
<dbReference type="GO" id="GO:0005634">
    <property type="term" value="C:nucleus"/>
    <property type="evidence" value="ECO:0007669"/>
    <property type="project" value="UniProtKB-SubCell"/>
</dbReference>
<dbReference type="PANTHER" id="PTHR46665">
    <property type="entry name" value="TRANSCRIPTION FACTOR BHLH041-RELATED-RELATED"/>
    <property type="match status" value="1"/>
</dbReference>
<accession>A0A7N0USI4</accession>
<dbReference type="OMA" id="NMNKRMV"/>
<evidence type="ECO:0000256" key="4">
    <source>
        <dbReference type="ARBA" id="ARBA00023242"/>
    </source>
</evidence>
<dbReference type="Gramene" id="Kaladp0082s0169.1.v1.1">
    <property type="protein sequence ID" value="Kaladp0082s0169.1.v1.1"/>
    <property type="gene ID" value="Kaladp0082s0169.v1.1"/>
</dbReference>
<dbReference type="InterPro" id="IPR036638">
    <property type="entry name" value="HLH_DNA-bd_sf"/>
</dbReference>
<evidence type="ECO:0000259" key="5">
    <source>
        <dbReference type="PROSITE" id="PS50888"/>
    </source>
</evidence>
<keyword evidence="3" id="KW-0804">Transcription</keyword>
<name>A0A7N0USI4_KALFE</name>
<comment type="subcellular location">
    <subcellularLocation>
        <location evidence="1">Nucleus</location>
    </subcellularLocation>
</comment>
<feature type="domain" description="BHLH" evidence="5">
    <location>
        <begin position="74"/>
        <end position="123"/>
    </location>
</feature>
<organism evidence="6 7">
    <name type="scientific">Kalanchoe fedtschenkoi</name>
    <name type="common">Lavender scallops</name>
    <name type="synonym">South American air plant</name>
    <dbReference type="NCBI Taxonomy" id="63787"/>
    <lineage>
        <taxon>Eukaryota</taxon>
        <taxon>Viridiplantae</taxon>
        <taxon>Streptophyta</taxon>
        <taxon>Embryophyta</taxon>
        <taxon>Tracheophyta</taxon>
        <taxon>Spermatophyta</taxon>
        <taxon>Magnoliopsida</taxon>
        <taxon>eudicotyledons</taxon>
        <taxon>Gunneridae</taxon>
        <taxon>Pentapetalae</taxon>
        <taxon>Saxifragales</taxon>
        <taxon>Crassulaceae</taxon>
        <taxon>Kalanchoe</taxon>
    </lineage>
</organism>
<evidence type="ECO:0000256" key="3">
    <source>
        <dbReference type="ARBA" id="ARBA00023163"/>
    </source>
</evidence>
<dbReference type="PANTHER" id="PTHR46665:SF6">
    <property type="entry name" value="TRANSCRIPTION FACTOR BHLH92"/>
    <property type="match status" value="1"/>
</dbReference>
<evidence type="ECO:0000313" key="7">
    <source>
        <dbReference type="Proteomes" id="UP000594263"/>
    </source>
</evidence>
<evidence type="ECO:0000256" key="1">
    <source>
        <dbReference type="ARBA" id="ARBA00004123"/>
    </source>
</evidence>
<dbReference type="InterPro" id="IPR011598">
    <property type="entry name" value="bHLH_dom"/>
</dbReference>
<keyword evidence="2" id="KW-0805">Transcription regulation</keyword>